<dbReference type="PANTHER" id="PTHR33116">
    <property type="entry name" value="REVERSE TRANSCRIPTASE ZINC-BINDING DOMAIN-CONTAINING PROTEIN-RELATED-RELATED"/>
    <property type="match status" value="1"/>
</dbReference>
<gene>
    <name evidence="1" type="ORF">OsI_31022</name>
</gene>
<accession>B8BER6</accession>
<dbReference type="STRING" id="39946.B8BER6"/>
<keyword evidence="2" id="KW-1185">Reference proteome</keyword>
<reference evidence="1 2" key="1">
    <citation type="journal article" date="2005" name="PLoS Biol.">
        <title>The genomes of Oryza sativa: a history of duplications.</title>
        <authorList>
            <person name="Yu J."/>
            <person name="Wang J."/>
            <person name="Lin W."/>
            <person name="Li S."/>
            <person name="Li H."/>
            <person name="Zhou J."/>
            <person name="Ni P."/>
            <person name="Dong W."/>
            <person name="Hu S."/>
            <person name="Zeng C."/>
            <person name="Zhang J."/>
            <person name="Zhang Y."/>
            <person name="Li R."/>
            <person name="Xu Z."/>
            <person name="Li S."/>
            <person name="Li X."/>
            <person name="Zheng H."/>
            <person name="Cong L."/>
            <person name="Lin L."/>
            <person name="Yin J."/>
            <person name="Geng J."/>
            <person name="Li G."/>
            <person name="Shi J."/>
            <person name="Liu J."/>
            <person name="Lv H."/>
            <person name="Li J."/>
            <person name="Wang J."/>
            <person name="Deng Y."/>
            <person name="Ran L."/>
            <person name="Shi X."/>
            <person name="Wang X."/>
            <person name="Wu Q."/>
            <person name="Li C."/>
            <person name="Ren X."/>
            <person name="Wang J."/>
            <person name="Wang X."/>
            <person name="Li D."/>
            <person name="Liu D."/>
            <person name="Zhang X."/>
            <person name="Ji Z."/>
            <person name="Zhao W."/>
            <person name="Sun Y."/>
            <person name="Zhang Z."/>
            <person name="Bao J."/>
            <person name="Han Y."/>
            <person name="Dong L."/>
            <person name="Ji J."/>
            <person name="Chen P."/>
            <person name="Wu S."/>
            <person name="Liu J."/>
            <person name="Xiao Y."/>
            <person name="Bu D."/>
            <person name="Tan J."/>
            <person name="Yang L."/>
            <person name="Ye C."/>
            <person name="Zhang J."/>
            <person name="Xu J."/>
            <person name="Zhou Y."/>
            <person name="Yu Y."/>
            <person name="Zhang B."/>
            <person name="Zhuang S."/>
            <person name="Wei H."/>
            <person name="Liu B."/>
            <person name="Lei M."/>
            <person name="Yu H."/>
            <person name="Li Y."/>
            <person name="Xu H."/>
            <person name="Wei S."/>
            <person name="He X."/>
            <person name="Fang L."/>
            <person name="Zhang Z."/>
            <person name="Zhang Y."/>
            <person name="Huang X."/>
            <person name="Su Z."/>
            <person name="Tong W."/>
            <person name="Li J."/>
            <person name="Tong Z."/>
            <person name="Li S."/>
            <person name="Ye J."/>
            <person name="Wang L."/>
            <person name="Fang L."/>
            <person name="Lei T."/>
            <person name="Chen C."/>
            <person name="Chen H."/>
            <person name="Xu Z."/>
            <person name="Li H."/>
            <person name="Huang H."/>
            <person name="Zhang F."/>
            <person name="Xu H."/>
            <person name="Li N."/>
            <person name="Zhao C."/>
            <person name="Li S."/>
            <person name="Dong L."/>
            <person name="Huang Y."/>
            <person name="Li L."/>
            <person name="Xi Y."/>
            <person name="Qi Q."/>
            <person name="Li W."/>
            <person name="Zhang B."/>
            <person name="Hu W."/>
            <person name="Zhang Y."/>
            <person name="Tian X."/>
            <person name="Jiao Y."/>
            <person name="Liang X."/>
            <person name="Jin J."/>
            <person name="Gao L."/>
            <person name="Zheng W."/>
            <person name="Hao B."/>
            <person name="Liu S."/>
            <person name="Wang W."/>
            <person name="Yuan L."/>
            <person name="Cao M."/>
            <person name="McDermott J."/>
            <person name="Samudrala R."/>
            <person name="Wang J."/>
            <person name="Wong G.K."/>
            <person name="Yang H."/>
        </authorList>
    </citation>
    <scope>NUCLEOTIDE SEQUENCE [LARGE SCALE GENOMIC DNA]</scope>
    <source>
        <strain evidence="2">cv. 93-11</strain>
    </source>
</reference>
<protein>
    <submittedName>
        <fullName evidence="1">Uncharacterized protein</fullName>
    </submittedName>
</protein>
<dbReference type="Proteomes" id="UP000007015">
    <property type="component" value="Chromosome 9"/>
</dbReference>
<dbReference type="AlphaFoldDB" id="B8BER6"/>
<evidence type="ECO:0000313" key="1">
    <source>
        <dbReference type="EMBL" id="EEC84425.1"/>
    </source>
</evidence>
<dbReference type="PANTHER" id="PTHR33116:SF78">
    <property type="entry name" value="OS12G0587133 PROTEIN"/>
    <property type="match status" value="1"/>
</dbReference>
<dbReference type="EMBL" id="CM000134">
    <property type="protein sequence ID" value="EEC84425.1"/>
    <property type="molecule type" value="Genomic_DNA"/>
</dbReference>
<name>B8BER6_ORYSI</name>
<evidence type="ECO:0000313" key="2">
    <source>
        <dbReference type="Proteomes" id="UP000007015"/>
    </source>
</evidence>
<organism evidence="1 2">
    <name type="scientific">Oryza sativa subsp. indica</name>
    <name type="common">Rice</name>
    <dbReference type="NCBI Taxonomy" id="39946"/>
    <lineage>
        <taxon>Eukaryota</taxon>
        <taxon>Viridiplantae</taxon>
        <taxon>Streptophyta</taxon>
        <taxon>Embryophyta</taxon>
        <taxon>Tracheophyta</taxon>
        <taxon>Spermatophyta</taxon>
        <taxon>Magnoliopsida</taxon>
        <taxon>Liliopsida</taxon>
        <taxon>Poales</taxon>
        <taxon>Poaceae</taxon>
        <taxon>BOP clade</taxon>
        <taxon>Oryzoideae</taxon>
        <taxon>Oryzeae</taxon>
        <taxon>Oryzinae</taxon>
        <taxon>Oryza</taxon>
        <taxon>Oryza sativa</taxon>
    </lineage>
</organism>
<proteinExistence type="predicted"/>
<sequence>MQRCRPDLVGAVDSTTTNESSRRTTWLGVWRLRPDLVGATRSAADKSTTHRCEGMPTVGQKEMGSCLFALPRQQHMAHRQGHKSHSKVGSSEVWLGARLSKAIGLAVNVTKEAIGLAVNFNKCSITLLHYSKAQVAEVTELLGCPVKQLPIVYLRLSLSVCKLTKAEILPMMDRLAKSLAGWNPKLLAPDAQFTIIKHVLMALPLYFMLVLELPVCNRGNRDKNVGGSFGRATRTQQAVAASSLATSCVSRLAMGG</sequence>
<dbReference type="HOGENOM" id="CLU_1087369_0_0_1"/>
<dbReference type="Gramene" id="BGIOSGA029920-TA">
    <property type="protein sequence ID" value="BGIOSGA029920-PA"/>
    <property type="gene ID" value="BGIOSGA029920"/>
</dbReference>